<dbReference type="GO" id="GO:0005634">
    <property type="term" value="C:nucleus"/>
    <property type="evidence" value="ECO:0007669"/>
    <property type="project" value="UniProtKB-SubCell"/>
</dbReference>
<evidence type="ECO:0000313" key="9">
    <source>
        <dbReference type="EMBL" id="OVA05957.1"/>
    </source>
</evidence>
<dbReference type="STRING" id="56857.A0A200Q6E3"/>
<dbReference type="GO" id="GO:0006357">
    <property type="term" value="P:regulation of transcription by RNA polymerase II"/>
    <property type="evidence" value="ECO:0007669"/>
    <property type="project" value="InterPro"/>
</dbReference>
<evidence type="ECO:0000256" key="6">
    <source>
        <dbReference type="RuleBase" id="RU361124"/>
    </source>
</evidence>
<dbReference type="GO" id="GO:0035267">
    <property type="term" value="C:NuA4 histone acetyltransferase complex"/>
    <property type="evidence" value="ECO:0007669"/>
    <property type="project" value="InterPro"/>
</dbReference>
<dbReference type="InterPro" id="IPR019542">
    <property type="entry name" value="Enhancer_polycomb-like_N"/>
</dbReference>
<proteinExistence type="inferred from homology"/>
<accession>A0A200Q6E3</accession>
<comment type="subcellular location">
    <subcellularLocation>
        <location evidence="1 6">Nucleus</location>
    </subcellularLocation>
</comment>
<dbReference type="FunCoup" id="A0A200Q6E3">
    <property type="interactions" value="1952"/>
</dbReference>
<dbReference type="Proteomes" id="UP000195402">
    <property type="component" value="Unassembled WGS sequence"/>
</dbReference>
<sequence>MPSVGMRRSTRVFVPKSVLKDAGGATVLRSGKRLWPLSDDPKKNRGNEDEWFPMLESSSGVPCYKSNGWRKVVLKNDVPLKKLRKKVASSQSKSSENAALADQKRDKMYGNGYGRKRSRFPENRLASSSIEDSVLDDRKYGIKFVRKHRRKTSAGSSLTQFSVGTAISKVESELLDLAGNPSYSELRNGSLDCVSRPILDVIVEPSHCCSRRFTSFIVSLLNFMRRSRVRVSKLAAFMCSEPIVQVFSQHGIHFFSDLSCRKNNIFVSRVCKVWDAKEFVPLFSLNFSAVPLSFMSLHFRMFLRSQHLLDVLVRYLMGLPMKSQGVKGGRKSLACISTEMGLSLSKIMAAINSSVKRRGMKFVDRALPLEGRITSIRHNSNSRNIKKRTSLRSRRVKSPSMQYLQKGGVDVADMFDIGNGCSSFSIMESDNRQKKPFRSDLCSNNIIKEPNQCVDLMCCSANILVIKSDRCYREEGAKIMLESSTSNEWYLAVKTQGLTRYMHKAEDVMRPSTPNRFTHAMIWTGRNGWKLEFSDRRDWFNFKELHRECVDRNMQAASAREVPVPGVHEVPGNGDIKQVQFVRPNAYIKMKDDEVARVLMRKTANYDIDSGDEEFLEKLNKDLCSGDDVPLRHVSDENFEEIIDVFEKAAYCTPDDVSDESRATKLCSDLRTGIVTAVYQYWVEKRKQKNSALLRVFQCAPPRRTLVLQKPFLRKRRSFKRQGSKYGKGKPRTFFQVFAEEQEQDAMRRVQEAKNSASMSVELAVLKRKKAQQLMETADLATYKATLALKIAEAVQHAVSSEDLVSFILG</sequence>
<evidence type="ECO:0000256" key="7">
    <source>
        <dbReference type="SAM" id="MobiDB-lite"/>
    </source>
</evidence>
<feature type="domain" description="Enhancer of polycomb-like N-terminal" evidence="8">
    <location>
        <begin position="574"/>
        <end position="648"/>
    </location>
</feature>
<evidence type="ECO:0000259" key="8">
    <source>
        <dbReference type="Pfam" id="PF10513"/>
    </source>
</evidence>
<dbReference type="InParanoid" id="A0A200Q6E3"/>
<evidence type="ECO:0000256" key="2">
    <source>
        <dbReference type="ARBA" id="ARBA00008035"/>
    </source>
</evidence>
<dbReference type="OMA" id="LQCRRDC"/>
<keyword evidence="3 6" id="KW-0805">Transcription regulation</keyword>
<evidence type="ECO:0000313" key="10">
    <source>
        <dbReference type="Proteomes" id="UP000195402"/>
    </source>
</evidence>
<evidence type="ECO:0000256" key="5">
    <source>
        <dbReference type="ARBA" id="ARBA00023242"/>
    </source>
</evidence>
<keyword evidence="4 6" id="KW-0804">Transcription</keyword>
<reference evidence="9 10" key="1">
    <citation type="journal article" date="2017" name="Mol. Plant">
        <title>The Genome of Medicinal Plant Macleaya cordata Provides New Insights into Benzylisoquinoline Alkaloids Metabolism.</title>
        <authorList>
            <person name="Liu X."/>
            <person name="Liu Y."/>
            <person name="Huang P."/>
            <person name="Ma Y."/>
            <person name="Qing Z."/>
            <person name="Tang Q."/>
            <person name="Cao H."/>
            <person name="Cheng P."/>
            <person name="Zheng Y."/>
            <person name="Yuan Z."/>
            <person name="Zhou Y."/>
            <person name="Liu J."/>
            <person name="Tang Z."/>
            <person name="Zhuo Y."/>
            <person name="Zhang Y."/>
            <person name="Yu L."/>
            <person name="Huang J."/>
            <person name="Yang P."/>
            <person name="Peng Q."/>
            <person name="Zhang J."/>
            <person name="Jiang W."/>
            <person name="Zhang Z."/>
            <person name="Lin K."/>
            <person name="Ro D.K."/>
            <person name="Chen X."/>
            <person name="Xiong X."/>
            <person name="Shang Y."/>
            <person name="Huang S."/>
            <person name="Zeng J."/>
        </authorList>
    </citation>
    <scope>NUCLEOTIDE SEQUENCE [LARGE SCALE GENOMIC DNA]</scope>
    <source>
        <strain evidence="10">cv. BLH2017</strain>
        <tissue evidence="9">Root</tissue>
    </source>
</reference>
<dbReference type="Pfam" id="PF10513">
    <property type="entry name" value="EPL1"/>
    <property type="match status" value="1"/>
</dbReference>
<evidence type="ECO:0000256" key="3">
    <source>
        <dbReference type="ARBA" id="ARBA00023015"/>
    </source>
</evidence>
<organism evidence="9 10">
    <name type="scientific">Macleaya cordata</name>
    <name type="common">Five-seeded plume-poppy</name>
    <name type="synonym">Bocconia cordata</name>
    <dbReference type="NCBI Taxonomy" id="56857"/>
    <lineage>
        <taxon>Eukaryota</taxon>
        <taxon>Viridiplantae</taxon>
        <taxon>Streptophyta</taxon>
        <taxon>Embryophyta</taxon>
        <taxon>Tracheophyta</taxon>
        <taxon>Spermatophyta</taxon>
        <taxon>Magnoliopsida</taxon>
        <taxon>Ranunculales</taxon>
        <taxon>Papaveraceae</taxon>
        <taxon>Papaveroideae</taxon>
        <taxon>Macleaya</taxon>
    </lineage>
</organism>
<comment type="caution">
    <text evidence="9">The sequence shown here is derived from an EMBL/GenBank/DDBJ whole genome shotgun (WGS) entry which is preliminary data.</text>
</comment>
<comment type="similarity">
    <text evidence="2 6">Belongs to the enhancer of polycomb family.</text>
</comment>
<dbReference type="EMBL" id="MVGT01002978">
    <property type="protein sequence ID" value="OVA05957.1"/>
    <property type="molecule type" value="Genomic_DNA"/>
</dbReference>
<dbReference type="AlphaFoldDB" id="A0A200Q6E3"/>
<feature type="compositionally biased region" description="Polar residues" evidence="7">
    <location>
        <begin position="88"/>
        <end position="97"/>
    </location>
</feature>
<keyword evidence="10" id="KW-1185">Reference proteome</keyword>
<evidence type="ECO:0000256" key="1">
    <source>
        <dbReference type="ARBA" id="ARBA00004123"/>
    </source>
</evidence>
<dbReference type="InterPro" id="IPR024943">
    <property type="entry name" value="Enhancer_polycomb"/>
</dbReference>
<protein>
    <recommendedName>
        <fullName evidence="6">Enhancer of polycomb-like protein</fullName>
    </recommendedName>
</protein>
<keyword evidence="5 6" id="KW-0539">Nucleus</keyword>
<dbReference type="OrthoDB" id="435275at2759"/>
<dbReference type="PANTHER" id="PTHR14898">
    <property type="entry name" value="ENHANCER OF POLYCOMB"/>
    <property type="match status" value="1"/>
</dbReference>
<gene>
    <name evidence="9" type="ORF">BVC80_1707g62</name>
</gene>
<feature type="region of interest" description="Disordered" evidence="7">
    <location>
        <begin position="85"/>
        <end position="119"/>
    </location>
</feature>
<name>A0A200Q6E3_MACCD</name>
<evidence type="ECO:0000256" key="4">
    <source>
        <dbReference type="ARBA" id="ARBA00023163"/>
    </source>
</evidence>